<dbReference type="GO" id="GO:0043590">
    <property type="term" value="C:bacterial nucleoid"/>
    <property type="evidence" value="ECO:0007669"/>
    <property type="project" value="TreeGrafter"/>
</dbReference>
<dbReference type="InterPro" id="IPR002121">
    <property type="entry name" value="HRDC_dom"/>
</dbReference>
<keyword evidence="14" id="KW-0413">Isomerase</keyword>
<sequence>MSSKVEHILQHYFGYHSFRPGQAETINHVLHKKNTLAVMPTGSGKSLCYQIPSLAKEGTAIIISPLISLMKDQVDALQSLGINATFINSSLSVAEQQIRLEQMLAGKCKFVYVAPERFESSYFVHMIKRIQLSLVAFDEAHCISQWGHDFRPSYRSVVPILKQLSNIPVFVALTATATKEVISDIQDLLQINNEYVVTTGFERENLSFYLVKGKDKATYIRSFLKEHPNDSGIIYTATRKQADKLYEQLNKLGVSVEKYHAGLSETERKNAQSAFIHDEKTVMVATNAFGMGIDKSNVRYVIHYAMPMNIESYYQEAGRAGRDGEPSDCILLFSPQDVQLQKFLIEQSEMDEPSKQNEYRKLQAMINYCHTHSCLSAFILDYFGDKNIHACGRCSHCQSNQEKTDMTVEAQMILSCVKRMGERFGVSMTAKVLRGSKDKKVISFRLDTLSTYGILSNYTEKELTEWIHFLIAEQLLDTEEGKYPTIKLNQHSVEVLKGKRKVWMLSAPIPVHDDTDYDKGLFAELRTVRKDLADANNVPPYVLFSDATLRDLCRYFPISKEDMLQIKGIGEKKFEQYGDIFMQIIQDWKKEHPEIKPKIQITGTAPMPKQRTNQEIFDGPSHIESYKMFQAGKSIKDIASIRDMTEQTIERHLFKAFKDGYPIAWDIFFNPEEEKIILTQHEQMTEDRLKPLKESLPDTYSYLKIKAVLVKNGKM</sequence>
<organism evidence="20 21">
    <name type="scientific">Pseudogracilibacillus auburnensis</name>
    <dbReference type="NCBI Taxonomy" id="1494959"/>
    <lineage>
        <taxon>Bacteria</taxon>
        <taxon>Bacillati</taxon>
        <taxon>Bacillota</taxon>
        <taxon>Bacilli</taxon>
        <taxon>Bacillales</taxon>
        <taxon>Bacillaceae</taxon>
        <taxon>Pseudogracilibacillus</taxon>
    </lineage>
</organism>
<dbReference type="Pfam" id="PF00271">
    <property type="entry name" value="Helicase_C"/>
    <property type="match status" value="1"/>
</dbReference>
<dbReference type="Pfam" id="PF00570">
    <property type="entry name" value="HRDC"/>
    <property type="match status" value="1"/>
</dbReference>
<keyword evidence="4" id="KW-0479">Metal-binding</keyword>
<dbReference type="GO" id="GO:0005524">
    <property type="term" value="F:ATP binding"/>
    <property type="evidence" value="ECO:0007669"/>
    <property type="project" value="UniProtKB-KW"/>
</dbReference>
<dbReference type="GO" id="GO:0030894">
    <property type="term" value="C:replisome"/>
    <property type="evidence" value="ECO:0007669"/>
    <property type="project" value="TreeGrafter"/>
</dbReference>
<dbReference type="SMART" id="SM00341">
    <property type="entry name" value="HRDC"/>
    <property type="match status" value="1"/>
</dbReference>
<comment type="cofactor">
    <cofactor evidence="2">
        <name>Zn(2+)</name>
        <dbReference type="ChEBI" id="CHEBI:29105"/>
    </cofactor>
</comment>
<keyword evidence="7" id="KW-0378">Hydrolase</keyword>
<dbReference type="InterPro" id="IPR014001">
    <property type="entry name" value="Helicase_ATP-bd"/>
</dbReference>
<dbReference type="GO" id="GO:0043138">
    <property type="term" value="F:3'-5' DNA helicase activity"/>
    <property type="evidence" value="ECO:0007669"/>
    <property type="project" value="UniProtKB-EC"/>
</dbReference>
<dbReference type="PANTHER" id="PTHR13710:SF105">
    <property type="entry name" value="ATP-DEPENDENT DNA HELICASE Q1"/>
    <property type="match status" value="1"/>
</dbReference>
<dbReference type="InterPro" id="IPR029491">
    <property type="entry name" value="Helicase_HTH"/>
</dbReference>
<keyword evidence="6" id="KW-0227">DNA damage</keyword>
<dbReference type="GO" id="GO:0009378">
    <property type="term" value="F:four-way junction helicase activity"/>
    <property type="evidence" value="ECO:0007669"/>
    <property type="project" value="TreeGrafter"/>
</dbReference>
<dbReference type="Pfam" id="PF00270">
    <property type="entry name" value="DEAD"/>
    <property type="match status" value="1"/>
</dbReference>
<dbReference type="SMART" id="SM00487">
    <property type="entry name" value="DEXDc"/>
    <property type="match status" value="1"/>
</dbReference>
<evidence type="ECO:0000256" key="10">
    <source>
        <dbReference type="ARBA" id="ARBA00022840"/>
    </source>
</evidence>
<evidence type="ECO:0000256" key="2">
    <source>
        <dbReference type="ARBA" id="ARBA00001947"/>
    </source>
</evidence>
<evidence type="ECO:0000313" key="21">
    <source>
        <dbReference type="Proteomes" id="UP000247978"/>
    </source>
</evidence>
<dbReference type="CDD" id="cd17920">
    <property type="entry name" value="DEXHc_RecQ"/>
    <property type="match status" value="1"/>
</dbReference>
<dbReference type="Pfam" id="PF14493">
    <property type="entry name" value="HTH_40"/>
    <property type="match status" value="1"/>
</dbReference>
<feature type="domain" description="HRDC" evidence="17">
    <location>
        <begin position="515"/>
        <end position="595"/>
    </location>
</feature>
<dbReference type="NCBIfam" id="TIGR01389">
    <property type="entry name" value="recQ"/>
    <property type="match status" value="1"/>
</dbReference>
<evidence type="ECO:0000259" key="19">
    <source>
        <dbReference type="PROSITE" id="PS51194"/>
    </source>
</evidence>
<dbReference type="PROSITE" id="PS51194">
    <property type="entry name" value="HELICASE_CTER"/>
    <property type="match status" value="1"/>
</dbReference>
<dbReference type="SMART" id="SM00490">
    <property type="entry name" value="HELICc"/>
    <property type="match status" value="1"/>
</dbReference>
<dbReference type="PROSITE" id="PS50967">
    <property type="entry name" value="HRDC"/>
    <property type="match status" value="1"/>
</dbReference>
<dbReference type="OrthoDB" id="9763310at2"/>
<evidence type="ECO:0000256" key="12">
    <source>
        <dbReference type="ARBA" id="ARBA00023172"/>
    </source>
</evidence>
<comment type="caution">
    <text evidence="20">The sequence shown here is derived from an EMBL/GenBank/DDBJ whole genome shotgun (WGS) entry which is preliminary data.</text>
</comment>
<evidence type="ECO:0000256" key="7">
    <source>
        <dbReference type="ARBA" id="ARBA00022801"/>
    </source>
</evidence>
<dbReference type="GO" id="GO:0016787">
    <property type="term" value="F:hydrolase activity"/>
    <property type="evidence" value="ECO:0007669"/>
    <property type="project" value="UniProtKB-KW"/>
</dbReference>
<dbReference type="GO" id="GO:0006260">
    <property type="term" value="P:DNA replication"/>
    <property type="evidence" value="ECO:0007669"/>
    <property type="project" value="InterPro"/>
</dbReference>
<evidence type="ECO:0000256" key="11">
    <source>
        <dbReference type="ARBA" id="ARBA00023125"/>
    </source>
</evidence>
<dbReference type="InterPro" id="IPR044876">
    <property type="entry name" value="HRDC_dom_sf"/>
</dbReference>
<dbReference type="InterPro" id="IPR010997">
    <property type="entry name" value="HRDC-like_sf"/>
</dbReference>
<evidence type="ECO:0000256" key="3">
    <source>
        <dbReference type="ARBA" id="ARBA00005446"/>
    </source>
</evidence>
<keyword evidence="5" id="KW-0547">Nucleotide-binding</keyword>
<dbReference type="SUPFAM" id="SSF46785">
    <property type="entry name" value="Winged helix' DNA-binding domain"/>
    <property type="match status" value="1"/>
</dbReference>
<dbReference type="InterPro" id="IPR036390">
    <property type="entry name" value="WH_DNA-bd_sf"/>
</dbReference>
<evidence type="ECO:0000256" key="5">
    <source>
        <dbReference type="ARBA" id="ARBA00022741"/>
    </source>
</evidence>
<keyword evidence="13" id="KW-0234">DNA repair</keyword>
<dbReference type="InterPro" id="IPR027417">
    <property type="entry name" value="P-loop_NTPase"/>
</dbReference>
<comment type="catalytic activity">
    <reaction evidence="15">
        <text>Couples ATP hydrolysis with the unwinding of duplex DNA by translocating in the 3'-5' direction.</text>
        <dbReference type="EC" id="5.6.2.4"/>
    </reaction>
</comment>
<dbReference type="Pfam" id="PF16124">
    <property type="entry name" value="RecQ_Zn_bind"/>
    <property type="match status" value="1"/>
</dbReference>
<dbReference type="EMBL" id="QJJQ01000019">
    <property type="protein sequence ID" value="PXW82323.1"/>
    <property type="molecule type" value="Genomic_DNA"/>
</dbReference>
<evidence type="ECO:0000259" key="17">
    <source>
        <dbReference type="PROSITE" id="PS50967"/>
    </source>
</evidence>
<dbReference type="GO" id="GO:0046872">
    <property type="term" value="F:metal ion binding"/>
    <property type="evidence" value="ECO:0007669"/>
    <property type="project" value="UniProtKB-KW"/>
</dbReference>
<dbReference type="InterPro" id="IPR004589">
    <property type="entry name" value="DNA_helicase_ATP-dep_RecQ"/>
</dbReference>
<feature type="domain" description="Helicase C-terminal" evidence="19">
    <location>
        <begin position="219"/>
        <end position="366"/>
    </location>
</feature>
<dbReference type="Gene3D" id="1.10.10.10">
    <property type="entry name" value="Winged helix-like DNA-binding domain superfamily/Winged helix DNA-binding domain"/>
    <property type="match status" value="1"/>
</dbReference>
<dbReference type="FunFam" id="1.10.150.80:FF:000002">
    <property type="entry name" value="ATP-dependent DNA helicase RecQ"/>
    <property type="match status" value="1"/>
</dbReference>
<gene>
    <name evidence="20" type="ORF">DFR56_1199</name>
</gene>
<evidence type="ECO:0000256" key="4">
    <source>
        <dbReference type="ARBA" id="ARBA00022723"/>
    </source>
</evidence>
<dbReference type="NCBIfam" id="TIGR00614">
    <property type="entry name" value="recQ_fam"/>
    <property type="match status" value="1"/>
</dbReference>
<dbReference type="EC" id="5.6.2.4" evidence="16"/>
<dbReference type="FunFam" id="3.40.50.300:FF:000296">
    <property type="entry name" value="ATP-dependent DNA helicase RecQ"/>
    <property type="match status" value="1"/>
</dbReference>
<feature type="domain" description="Helicase ATP-binding" evidence="18">
    <location>
        <begin position="26"/>
        <end position="195"/>
    </location>
</feature>
<dbReference type="InterPro" id="IPR001650">
    <property type="entry name" value="Helicase_C-like"/>
</dbReference>
<dbReference type="GO" id="GO:0005737">
    <property type="term" value="C:cytoplasm"/>
    <property type="evidence" value="ECO:0007669"/>
    <property type="project" value="TreeGrafter"/>
</dbReference>
<dbReference type="PANTHER" id="PTHR13710">
    <property type="entry name" value="DNA HELICASE RECQ FAMILY MEMBER"/>
    <property type="match status" value="1"/>
</dbReference>
<dbReference type="SUPFAM" id="SSF52540">
    <property type="entry name" value="P-loop containing nucleoside triphosphate hydrolases"/>
    <property type="match status" value="1"/>
</dbReference>
<dbReference type="Pfam" id="PF09382">
    <property type="entry name" value="RQC"/>
    <property type="match status" value="1"/>
</dbReference>
<keyword evidence="9" id="KW-0862">Zinc</keyword>
<accession>A0A2V3VKK7</accession>
<proteinExistence type="inferred from homology"/>
<dbReference type="SMART" id="SM00956">
    <property type="entry name" value="RQC"/>
    <property type="match status" value="1"/>
</dbReference>
<dbReference type="GO" id="GO:0003677">
    <property type="term" value="F:DNA binding"/>
    <property type="evidence" value="ECO:0007669"/>
    <property type="project" value="UniProtKB-KW"/>
</dbReference>
<dbReference type="SUPFAM" id="SSF47819">
    <property type="entry name" value="HRDC-like"/>
    <property type="match status" value="1"/>
</dbReference>
<dbReference type="RefSeq" id="WP_110397125.1">
    <property type="nucleotide sequence ID" value="NZ_JBHUHB010000001.1"/>
</dbReference>
<evidence type="ECO:0000256" key="9">
    <source>
        <dbReference type="ARBA" id="ARBA00022833"/>
    </source>
</evidence>
<dbReference type="Proteomes" id="UP000247978">
    <property type="component" value="Unassembled WGS sequence"/>
</dbReference>
<name>A0A2V3VKK7_9BACI</name>
<protein>
    <recommendedName>
        <fullName evidence="16">DNA helicase RecQ</fullName>
        <ecNumber evidence="16">5.6.2.4</ecNumber>
    </recommendedName>
</protein>
<dbReference type="GO" id="GO:0006310">
    <property type="term" value="P:DNA recombination"/>
    <property type="evidence" value="ECO:0007669"/>
    <property type="project" value="UniProtKB-UniRule"/>
</dbReference>
<evidence type="ECO:0000256" key="6">
    <source>
        <dbReference type="ARBA" id="ARBA00022763"/>
    </source>
</evidence>
<keyword evidence="12" id="KW-0233">DNA recombination</keyword>
<dbReference type="InterPro" id="IPR018982">
    <property type="entry name" value="RQC_domain"/>
</dbReference>
<dbReference type="InterPro" id="IPR011545">
    <property type="entry name" value="DEAD/DEAH_box_helicase_dom"/>
</dbReference>
<evidence type="ECO:0000256" key="14">
    <source>
        <dbReference type="ARBA" id="ARBA00023235"/>
    </source>
</evidence>
<comment type="similarity">
    <text evidence="3">Belongs to the helicase family. RecQ subfamily.</text>
</comment>
<evidence type="ECO:0000256" key="8">
    <source>
        <dbReference type="ARBA" id="ARBA00022806"/>
    </source>
</evidence>
<evidence type="ECO:0000259" key="18">
    <source>
        <dbReference type="PROSITE" id="PS51192"/>
    </source>
</evidence>
<evidence type="ECO:0000313" key="20">
    <source>
        <dbReference type="EMBL" id="PXW82323.1"/>
    </source>
</evidence>
<dbReference type="InterPro" id="IPR032284">
    <property type="entry name" value="RecQ_Zn-bd"/>
</dbReference>
<dbReference type="InterPro" id="IPR036388">
    <property type="entry name" value="WH-like_DNA-bd_sf"/>
</dbReference>
<evidence type="ECO:0000256" key="16">
    <source>
        <dbReference type="NCBIfam" id="TIGR01389"/>
    </source>
</evidence>
<dbReference type="AlphaFoldDB" id="A0A2V3VKK7"/>
<keyword evidence="21" id="KW-1185">Reference proteome</keyword>
<dbReference type="GO" id="GO:0006281">
    <property type="term" value="P:DNA repair"/>
    <property type="evidence" value="ECO:0007669"/>
    <property type="project" value="UniProtKB-KW"/>
</dbReference>
<dbReference type="PROSITE" id="PS51192">
    <property type="entry name" value="HELICASE_ATP_BIND_1"/>
    <property type="match status" value="1"/>
</dbReference>
<reference evidence="20 21" key="1">
    <citation type="submission" date="2018-05" db="EMBL/GenBank/DDBJ databases">
        <title>Genomic Encyclopedia of Type Strains, Phase IV (KMG-IV): sequencing the most valuable type-strain genomes for metagenomic binning, comparative biology and taxonomic classification.</title>
        <authorList>
            <person name="Goeker M."/>
        </authorList>
    </citation>
    <scope>NUCLEOTIDE SEQUENCE [LARGE SCALE GENOMIC DNA]</scope>
    <source>
        <strain evidence="20 21">DSM 28556</strain>
    </source>
</reference>
<keyword evidence="10" id="KW-0067">ATP-binding</keyword>
<dbReference type="Gene3D" id="3.40.50.300">
    <property type="entry name" value="P-loop containing nucleotide triphosphate hydrolases"/>
    <property type="match status" value="2"/>
</dbReference>
<dbReference type="Gene3D" id="1.10.150.80">
    <property type="entry name" value="HRDC domain"/>
    <property type="match status" value="1"/>
</dbReference>
<dbReference type="InterPro" id="IPR006293">
    <property type="entry name" value="DNA_helicase_ATP-dep_RecQ_bac"/>
</dbReference>
<comment type="cofactor">
    <cofactor evidence="1">
        <name>Mg(2+)</name>
        <dbReference type="ChEBI" id="CHEBI:18420"/>
    </cofactor>
</comment>
<keyword evidence="11" id="KW-0238">DNA-binding</keyword>
<evidence type="ECO:0000256" key="13">
    <source>
        <dbReference type="ARBA" id="ARBA00023204"/>
    </source>
</evidence>
<evidence type="ECO:0000256" key="15">
    <source>
        <dbReference type="ARBA" id="ARBA00034617"/>
    </source>
</evidence>
<keyword evidence="8 20" id="KW-0347">Helicase</keyword>
<dbReference type="GO" id="GO:0009432">
    <property type="term" value="P:SOS response"/>
    <property type="evidence" value="ECO:0007669"/>
    <property type="project" value="UniProtKB-UniRule"/>
</dbReference>
<dbReference type="CDD" id="cd18794">
    <property type="entry name" value="SF2_C_RecQ"/>
    <property type="match status" value="1"/>
</dbReference>
<evidence type="ECO:0000256" key="1">
    <source>
        <dbReference type="ARBA" id="ARBA00001946"/>
    </source>
</evidence>